<dbReference type="InterPro" id="IPR016181">
    <property type="entry name" value="Acyl_CoA_acyltransferase"/>
</dbReference>
<dbReference type="PROSITE" id="PS51186">
    <property type="entry name" value="GNAT"/>
    <property type="match status" value="1"/>
</dbReference>
<accession>A0A3E2TGX6</accession>
<dbReference type="Proteomes" id="UP000261011">
    <property type="component" value="Unassembled WGS sequence"/>
</dbReference>
<sequence>MNANFKIDGKILETDRLILRAFEEYDLDDFYEYASIAGVGEKAGWKHHESKEESKNILDNFIEDNKTFAIYHKKDNKTIGSIGVEKYGPEEELIEFKSYIGRELGFVLSKNYWRCGLMSEAIFKIIEYLFNTLNYDFLLAGYFAYNEASRNLQKKCGFKAYKKTVFTTNMNTKEPGTLNILLNPNKNINIKPNYL</sequence>
<dbReference type="Pfam" id="PF13302">
    <property type="entry name" value="Acetyltransf_3"/>
    <property type="match status" value="1"/>
</dbReference>
<comment type="caution">
    <text evidence="5">The sequence shown here is derived from an EMBL/GenBank/DDBJ whole genome shotgun (WGS) entry which is preliminary data.</text>
</comment>
<gene>
    <name evidence="5" type="ORF">DXA39_08385</name>
</gene>
<dbReference type="PANTHER" id="PTHR43792">
    <property type="entry name" value="GNAT FAMILY, PUTATIVE (AFU_ORTHOLOGUE AFUA_3G00765)-RELATED-RELATED"/>
    <property type="match status" value="1"/>
</dbReference>
<evidence type="ECO:0000256" key="1">
    <source>
        <dbReference type="ARBA" id="ARBA00022679"/>
    </source>
</evidence>
<evidence type="ECO:0000256" key="2">
    <source>
        <dbReference type="ARBA" id="ARBA00023315"/>
    </source>
</evidence>
<dbReference type="GO" id="GO:0016747">
    <property type="term" value="F:acyltransferase activity, transferring groups other than amino-acyl groups"/>
    <property type="evidence" value="ECO:0007669"/>
    <property type="project" value="InterPro"/>
</dbReference>
<dbReference type="InterPro" id="IPR051531">
    <property type="entry name" value="N-acetyltransferase"/>
</dbReference>
<proteinExistence type="inferred from homology"/>
<protein>
    <submittedName>
        <fullName evidence="5">N-acetyltransferase</fullName>
    </submittedName>
</protein>
<dbReference type="Gene3D" id="3.40.630.30">
    <property type="match status" value="1"/>
</dbReference>
<dbReference type="InterPro" id="IPR000182">
    <property type="entry name" value="GNAT_dom"/>
</dbReference>
<dbReference type="EMBL" id="QVEU01000010">
    <property type="protein sequence ID" value="RGB74559.1"/>
    <property type="molecule type" value="Genomic_DNA"/>
</dbReference>
<dbReference type="SUPFAM" id="SSF55729">
    <property type="entry name" value="Acyl-CoA N-acyltransferases (Nat)"/>
    <property type="match status" value="1"/>
</dbReference>
<dbReference type="OrthoDB" id="9785602at2"/>
<comment type="similarity">
    <text evidence="3">Belongs to the acetyltransferase family. RimJ subfamily.</text>
</comment>
<dbReference type="RefSeq" id="WP_117522269.1">
    <property type="nucleotide sequence ID" value="NZ_QVEU01000010.1"/>
</dbReference>
<evidence type="ECO:0000313" key="6">
    <source>
        <dbReference type="Proteomes" id="UP000261011"/>
    </source>
</evidence>
<evidence type="ECO:0000256" key="3">
    <source>
        <dbReference type="ARBA" id="ARBA00038502"/>
    </source>
</evidence>
<feature type="domain" description="N-acetyltransferase" evidence="4">
    <location>
        <begin position="17"/>
        <end position="175"/>
    </location>
</feature>
<reference evidence="5 6" key="1">
    <citation type="submission" date="2018-08" db="EMBL/GenBank/DDBJ databases">
        <title>A genome reference for cultivated species of the human gut microbiota.</title>
        <authorList>
            <person name="Zou Y."/>
            <person name="Xue W."/>
            <person name="Luo G."/>
        </authorList>
    </citation>
    <scope>NUCLEOTIDE SEQUENCE [LARGE SCALE GENOMIC DNA]</scope>
    <source>
        <strain evidence="5 6">OF01-3</strain>
    </source>
</reference>
<name>A0A3E2TGX6_9FIRM</name>
<organism evidence="5 6">
    <name type="scientific">Anaerococcus nagyae</name>
    <dbReference type="NCBI Taxonomy" id="1755241"/>
    <lineage>
        <taxon>Bacteria</taxon>
        <taxon>Bacillati</taxon>
        <taxon>Bacillota</taxon>
        <taxon>Tissierellia</taxon>
        <taxon>Tissierellales</taxon>
        <taxon>Peptoniphilaceae</taxon>
        <taxon>Anaerococcus</taxon>
    </lineage>
</organism>
<keyword evidence="2" id="KW-0012">Acyltransferase</keyword>
<evidence type="ECO:0000313" key="5">
    <source>
        <dbReference type="EMBL" id="RGB74559.1"/>
    </source>
</evidence>
<dbReference type="PANTHER" id="PTHR43792:SF8">
    <property type="entry name" value="[RIBOSOMAL PROTEIN US5]-ALANINE N-ACETYLTRANSFERASE"/>
    <property type="match status" value="1"/>
</dbReference>
<keyword evidence="1 5" id="KW-0808">Transferase</keyword>
<evidence type="ECO:0000259" key="4">
    <source>
        <dbReference type="PROSITE" id="PS51186"/>
    </source>
</evidence>
<dbReference type="AlphaFoldDB" id="A0A3E2TGX6"/>
<keyword evidence="6" id="KW-1185">Reference proteome</keyword>